<feature type="region of interest" description="Disordered" evidence="1">
    <location>
        <begin position="1"/>
        <end position="20"/>
    </location>
</feature>
<sequence length="80" mass="8300">MALPGVSNSPNPASIPVGNGLSVTDPSYAAALKLQQTTSDNQVAYSAAATAIQTKQTTFTTALQYMQTLLRQVSQLGDGK</sequence>
<proteinExistence type="predicted"/>
<protein>
    <submittedName>
        <fullName evidence="2">Uncharacterized protein</fullName>
    </submittedName>
</protein>
<gene>
    <name evidence="2" type="ORF">LMG29542_06997</name>
</gene>
<accession>A0A6J5F6R9</accession>
<evidence type="ECO:0000256" key="1">
    <source>
        <dbReference type="SAM" id="MobiDB-lite"/>
    </source>
</evidence>
<reference evidence="2 3" key="1">
    <citation type="submission" date="2020-04" db="EMBL/GenBank/DDBJ databases">
        <authorList>
            <person name="De Canck E."/>
        </authorList>
    </citation>
    <scope>NUCLEOTIDE SEQUENCE [LARGE SCALE GENOMIC DNA]</scope>
    <source>
        <strain evidence="2 3">LMG 29542</strain>
    </source>
</reference>
<dbReference type="RefSeq" id="WP_175232358.1">
    <property type="nucleotide sequence ID" value="NZ_CADIKH010000064.1"/>
</dbReference>
<evidence type="ECO:0000313" key="3">
    <source>
        <dbReference type="Proteomes" id="UP000494363"/>
    </source>
</evidence>
<evidence type="ECO:0000313" key="2">
    <source>
        <dbReference type="EMBL" id="CAB3772856.1"/>
    </source>
</evidence>
<dbReference type="AlphaFoldDB" id="A0A6J5F6R9"/>
<dbReference type="Proteomes" id="UP000494363">
    <property type="component" value="Unassembled WGS sequence"/>
</dbReference>
<keyword evidence="3" id="KW-1185">Reference proteome</keyword>
<feature type="compositionally biased region" description="Polar residues" evidence="1">
    <location>
        <begin position="1"/>
        <end position="12"/>
    </location>
</feature>
<dbReference type="EMBL" id="CADIKH010000064">
    <property type="protein sequence ID" value="CAB3772856.1"/>
    <property type="molecule type" value="Genomic_DNA"/>
</dbReference>
<organism evidence="2 3">
    <name type="scientific">Paraburkholderia humisilvae</name>
    <dbReference type="NCBI Taxonomy" id="627669"/>
    <lineage>
        <taxon>Bacteria</taxon>
        <taxon>Pseudomonadati</taxon>
        <taxon>Pseudomonadota</taxon>
        <taxon>Betaproteobacteria</taxon>
        <taxon>Burkholderiales</taxon>
        <taxon>Burkholderiaceae</taxon>
        <taxon>Paraburkholderia</taxon>
    </lineage>
</organism>
<name>A0A6J5F6R9_9BURK</name>